<comment type="caution">
    <text evidence="2">The sequence shown here is derived from an EMBL/GenBank/DDBJ whole genome shotgun (WGS) entry which is preliminary data.</text>
</comment>
<dbReference type="EMBL" id="SULI01000002">
    <property type="protein sequence ID" value="TKZ22258.1"/>
    <property type="molecule type" value="Genomic_DNA"/>
</dbReference>
<gene>
    <name evidence="2" type="ORF">FAP39_03395</name>
</gene>
<reference evidence="2 3" key="1">
    <citation type="submission" date="2019-04" db="EMBL/GenBank/DDBJ databases">
        <title>Genome sequence of Pelagicola litoralis CL-ES2.</title>
        <authorList>
            <person name="Cao J."/>
        </authorList>
    </citation>
    <scope>NUCLEOTIDE SEQUENCE [LARGE SCALE GENOMIC DNA]</scope>
    <source>
        <strain evidence="2 3">CL-ES2</strain>
    </source>
</reference>
<proteinExistence type="predicted"/>
<organism evidence="2 3">
    <name type="scientific">Shimia litoralis</name>
    <dbReference type="NCBI Taxonomy" id="420403"/>
    <lineage>
        <taxon>Bacteria</taxon>
        <taxon>Pseudomonadati</taxon>
        <taxon>Pseudomonadota</taxon>
        <taxon>Alphaproteobacteria</taxon>
        <taxon>Rhodobacterales</taxon>
        <taxon>Roseobacteraceae</taxon>
    </lineage>
</organism>
<feature type="compositionally biased region" description="Basic and acidic residues" evidence="1">
    <location>
        <begin position="10"/>
        <end position="20"/>
    </location>
</feature>
<evidence type="ECO:0000313" key="3">
    <source>
        <dbReference type="Proteomes" id="UP000306575"/>
    </source>
</evidence>
<sequence>MGKPSGVVRPDGRPARRFGDEIITPGEGYTEHTLGKIRALVADAQDDLRPDEADPEQECSALEEIGAQIQSMEAPSQRERRSLAPASEKMCDIAEPWPSPEPVASGFAENALGDAPARADSVFGYSAEWRKLHVIEGRMGRCVRLTLCSSHGVIPITVMAIILWPR</sequence>
<dbReference type="Proteomes" id="UP000306575">
    <property type="component" value="Unassembled WGS sequence"/>
</dbReference>
<dbReference type="AlphaFoldDB" id="A0A4U7N8X9"/>
<feature type="region of interest" description="Disordered" evidence="1">
    <location>
        <begin position="70"/>
        <end position="98"/>
    </location>
</feature>
<accession>A0A4U7N8X9</accession>
<evidence type="ECO:0000313" key="2">
    <source>
        <dbReference type="EMBL" id="TKZ22258.1"/>
    </source>
</evidence>
<dbReference type="RefSeq" id="WP_138014970.1">
    <property type="nucleotide sequence ID" value="NZ_SULI01000002.1"/>
</dbReference>
<feature type="region of interest" description="Disordered" evidence="1">
    <location>
        <begin position="1"/>
        <end position="29"/>
    </location>
</feature>
<protein>
    <submittedName>
        <fullName evidence="2">Uncharacterized protein</fullName>
    </submittedName>
</protein>
<evidence type="ECO:0000256" key="1">
    <source>
        <dbReference type="SAM" id="MobiDB-lite"/>
    </source>
</evidence>
<dbReference type="OrthoDB" id="7877459at2"/>
<keyword evidence="3" id="KW-1185">Reference proteome</keyword>
<name>A0A4U7N8X9_9RHOB</name>